<accession>G0EEU0</accession>
<dbReference type="Pfam" id="PF02747">
    <property type="entry name" value="PCNA_C"/>
    <property type="match status" value="1"/>
</dbReference>
<dbReference type="eggNOG" id="arCOG00488">
    <property type="taxonomic scope" value="Archaea"/>
</dbReference>
<dbReference type="AlphaFoldDB" id="G0EEU0"/>
<evidence type="ECO:0000256" key="4">
    <source>
        <dbReference type="HAMAP-Rule" id="MF_00317"/>
    </source>
</evidence>
<dbReference type="GO" id="GO:0006275">
    <property type="term" value="P:regulation of DNA replication"/>
    <property type="evidence" value="ECO:0007669"/>
    <property type="project" value="UniProtKB-UniRule"/>
</dbReference>
<dbReference type="RefSeq" id="WP_014025731.1">
    <property type="nucleotide sequence ID" value="NC_015931.1"/>
</dbReference>
<dbReference type="EMBL" id="CP002838">
    <property type="protein sequence ID" value="AEM38054.1"/>
    <property type="molecule type" value="Genomic_DNA"/>
</dbReference>
<evidence type="ECO:0000256" key="3">
    <source>
        <dbReference type="ARBA" id="ARBA00023125"/>
    </source>
</evidence>
<evidence type="ECO:0000259" key="8">
    <source>
        <dbReference type="Pfam" id="PF02747"/>
    </source>
</evidence>
<feature type="domain" description="Proliferating cell nuclear antigen PCNA C-terminal" evidence="8">
    <location>
        <begin position="127"/>
        <end position="246"/>
    </location>
</feature>
<dbReference type="PANTHER" id="PTHR11352">
    <property type="entry name" value="PROLIFERATING CELL NUCLEAR ANTIGEN"/>
    <property type="match status" value="1"/>
</dbReference>
<reference evidence="9 10" key="1">
    <citation type="journal article" date="2011" name="Stand. Genomic Sci.">
        <title>Complete genome sequence of the hyperthermophilic chemolithoautotroph Pyrolobus fumarii type strain (1A).</title>
        <authorList>
            <person name="Anderson I."/>
            <person name="Goker M."/>
            <person name="Nolan M."/>
            <person name="Lucas S."/>
            <person name="Hammon N."/>
            <person name="Deshpande S."/>
            <person name="Cheng J.F."/>
            <person name="Tapia R."/>
            <person name="Han C."/>
            <person name="Goodwin L."/>
            <person name="Pitluck S."/>
            <person name="Huntemann M."/>
            <person name="Liolios K."/>
            <person name="Ivanova N."/>
            <person name="Pagani I."/>
            <person name="Mavromatis K."/>
            <person name="Ovchinikova G."/>
            <person name="Pati A."/>
            <person name="Chen A."/>
            <person name="Palaniappan K."/>
            <person name="Land M."/>
            <person name="Hauser L."/>
            <person name="Brambilla E.M."/>
            <person name="Huber H."/>
            <person name="Yasawong M."/>
            <person name="Rohde M."/>
            <person name="Spring S."/>
            <person name="Abt B."/>
            <person name="Sikorski J."/>
            <person name="Wirth R."/>
            <person name="Detter J.C."/>
            <person name="Woyke T."/>
            <person name="Bristow J."/>
            <person name="Eisen J.A."/>
            <person name="Markowitz V."/>
            <person name="Hugenholtz P."/>
            <person name="Kyrpides N.C."/>
            <person name="Klenk H.P."/>
            <person name="Lapidus A."/>
        </authorList>
    </citation>
    <scope>NUCLEOTIDE SEQUENCE [LARGE SCALE GENOMIC DNA]</scope>
    <source>
        <strain evidence="10">DSM 11204 / 1A</strain>
    </source>
</reference>
<dbReference type="FunCoup" id="G0EEU0">
    <property type="interactions" value="56"/>
</dbReference>
<dbReference type="STRING" id="694429.Pyrfu_0182"/>
<dbReference type="InterPro" id="IPR000730">
    <property type="entry name" value="Pr_cel_nuc_antig"/>
</dbReference>
<dbReference type="CDD" id="cd00577">
    <property type="entry name" value="PCNA"/>
    <property type="match status" value="1"/>
</dbReference>
<dbReference type="Gene3D" id="3.70.10.10">
    <property type="match status" value="1"/>
</dbReference>
<protein>
    <recommendedName>
        <fullName evidence="4">DNA polymerase sliding clamp</fullName>
    </recommendedName>
    <alternativeName>
        <fullName evidence="4">Proliferating cell nuclear antigen homolog</fullName>
        <shortName evidence="4">PCNA</shortName>
    </alternativeName>
</protein>
<dbReference type="InterPro" id="IPR022649">
    <property type="entry name" value="Pr_cel_nuc_antig_C"/>
</dbReference>
<name>G0EEU0_PYRF1</name>
<evidence type="ECO:0000259" key="7">
    <source>
        <dbReference type="Pfam" id="PF00705"/>
    </source>
</evidence>
<dbReference type="GO" id="GO:0030337">
    <property type="term" value="F:DNA polymerase processivity factor activity"/>
    <property type="evidence" value="ECO:0007669"/>
    <property type="project" value="UniProtKB-UniRule"/>
</dbReference>
<dbReference type="GeneID" id="11139819"/>
<evidence type="ECO:0000313" key="9">
    <source>
        <dbReference type="EMBL" id="AEM38054.1"/>
    </source>
</evidence>
<dbReference type="NCBIfam" id="TIGR00590">
    <property type="entry name" value="pcna"/>
    <property type="match status" value="1"/>
</dbReference>
<organism evidence="9 10">
    <name type="scientific">Pyrolobus fumarii (strain DSM 11204 / 1A)</name>
    <dbReference type="NCBI Taxonomy" id="694429"/>
    <lineage>
        <taxon>Archaea</taxon>
        <taxon>Thermoproteota</taxon>
        <taxon>Thermoprotei</taxon>
        <taxon>Desulfurococcales</taxon>
        <taxon>Pyrodictiaceae</taxon>
        <taxon>Pyrolobus</taxon>
    </lineage>
</organism>
<comment type="function">
    <text evidence="4">Sliding clamp subunit that acts as a moving platform for DNA processing. Responsible for tethering the catalytic subunit of DNA polymerase and other proteins to DNA during high-speed replication.</text>
</comment>
<dbReference type="HOGENOM" id="CLU_043978_1_0_2"/>
<comment type="subunit">
    <text evidence="4">Homotrimer. The subunits circularize to form a toroid; DNA passes through its center. Replication factor C (RFC) is required to load the toroid on the DNA.</text>
</comment>
<proteinExistence type="inferred from homology"/>
<dbReference type="PANTHER" id="PTHR11352:SF0">
    <property type="entry name" value="PROLIFERATING CELL NUCLEAR ANTIGEN"/>
    <property type="match status" value="1"/>
</dbReference>
<comment type="similarity">
    <text evidence="1 4 5">Belongs to the PCNA family.</text>
</comment>
<evidence type="ECO:0000256" key="6">
    <source>
        <dbReference type="RuleBase" id="RU003673"/>
    </source>
</evidence>
<dbReference type="GO" id="GO:0003677">
    <property type="term" value="F:DNA binding"/>
    <property type="evidence" value="ECO:0007669"/>
    <property type="project" value="UniProtKB-UniRule"/>
</dbReference>
<evidence type="ECO:0000256" key="1">
    <source>
        <dbReference type="ARBA" id="ARBA00010462"/>
    </source>
</evidence>
<keyword evidence="3 4" id="KW-0238">DNA-binding</keyword>
<feature type="domain" description="Proliferating cell nuclear antigen PCNA N-terminal" evidence="7">
    <location>
        <begin position="10"/>
        <end position="110"/>
    </location>
</feature>
<dbReference type="SUPFAM" id="SSF55979">
    <property type="entry name" value="DNA clamp"/>
    <property type="match status" value="2"/>
</dbReference>
<dbReference type="InterPro" id="IPR046938">
    <property type="entry name" value="DNA_clamp_sf"/>
</dbReference>
<evidence type="ECO:0000313" key="10">
    <source>
        <dbReference type="Proteomes" id="UP000001037"/>
    </source>
</evidence>
<dbReference type="GO" id="GO:0006272">
    <property type="term" value="P:leading strand elongation"/>
    <property type="evidence" value="ECO:0007669"/>
    <property type="project" value="TreeGrafter"/>
</dbReference>
<evidence type="ECO:0000256" key="2">
    <source>
        <dbReference type="ARBA" id="ARBA00022705"/>
    </source>
</evidence>
<gene>
    <name evidence="4" type="primary">pcn</name>
    <name evidence="9" type="ordered locus">Pyrfu_0182</name>
</gene>
<dbReference type="KEGG" id="pfm:Pyrfu_0182"/>
<dbReference type="OrthoDB" id="14749at2157"/>
<comment type="function">
    <text evidence="6">Sliding clamp subunit. Responsible for tethering the catalytic subunit of DNA polymerase to DNA during high-speed replication.</text>
</comment>
<dbReference type="PRINTS" id="PR00339">
    <property type="entry name" value="PCNACYCLIN"/>
</dbReference>
<dbReference type="NCBIfam" id="NF002221">
    <property type="entry name" value="PRK01115.1-4"/>
    <property type="match status" value="1"/>
</dbReference>
<keyword evidence="10" id="KW-1185">Reference proteome</keyword>
<dbReference type="InterPro" id="IPR022648">
    <property type="entry name" value="Pr_cel_nuc_antig_N"/>
</dbReference>
<keyword evidence="2 4" id="KW-0235">DNA replication</keyword>
<dbReference type="Pfam" id="PF00705">
    <property type="entry name" value="PCNA_N"/>
    <property type="match status" value="1"/>
</dbReference>
<evidence type="ECO:0000256" key="5">
    <source>
        <dbReference type="RuleBase" id="RU003671"/>
    </source>
</evidence>
<dbReference type="HAMAP" id="MF_00317">
    <property type="entry name" value="DNApol_clamp_arch"/>
    <property type="match status" value="1"/>
</dbReference>
<sequence>MTTKARLVFFDARVWRYVISAISKVIEEGVFVIDNDGFRFRAMDPSRVLMVDLRFPPESFEEFEANERVEIGVNLEDVAKVLRRAVKDDKFVLEAEESKFSIIFLGRSTRKFVMPMLDVSAEDIPEPTLEFKATARLMSDVYRDMIKDLELIGENIKFYTDGQKFVASSSSELGEVEVEFSIESGSLLELEAEGEQSAMYGLEYFSDLASAARVADAIVIKFSSDMPAEITHELPQGAKFSFIIAPRVE</sequence>
<dbReference type="InParanoid" id="G0EEU0"/>
<dbReference type="Proteomes" id="UP000001037">
    <property type="component" value="Chromosome"/>
</dbReference>